<dbReference type="InterPro" id="IPR027939">
    <property type="entry name" value="NMT1/THI5"/>
</dbReference>
<evidence type="ECO:0000256" key="4">
    <source>
        <dbReference type="ARBA" id="ARBA00011738"/>
    </source>
</evidence>
<evidence type="ECO:0000256" key="11">
    <source>
        <dbReference type="ARBA" id="ARBA00048179"/>
    </source>
</evidence>
<dbReference type="PANTHER" id="PTHR31528">
    <property type="entry name" value="4-AMINO-5-HYDROXYMETHYL-2-METHYLPYRIMIDINE PHOSPHATE SYNTHASE THI11-RELATED"/>
    <property type="match status" value="1"/>
</dbReference>
<dbReference type="SUPFAM" id="SSF53850">
    <property type="entry name" value="Periplasmic binding protein-like II"/>
    <property type="match status" value="1"/>
</dbReference>
<dbReference type="RefSeq" id="WP_100200506.1">
    <property type="nucleotide sequence ID" value="NZ_PGGW01000010.1"/>
</dbReference>
<gene>
    <name evidence="13" type="ORF">CUT44_02795</name>
</gene>
<dbReference type="PANTHER" id="PTHR31528:SF1">
    <property type="entry name" value="4-AMINO-5-HYDROXYMETHYL-2-METHYLPYRIMIDINE PHOSPHATE SYNTHASE THI11-RELATED"/>
    <property type="match status" value="1"/>
</dbReference>
<evidence type="ECO:0000313" key="13">
    <source>
        <dbReference type="EMBL" id="PJF01597.1"/>
    </source>
</evidence>
<evidence type="ECO:0000313" key="14">
    <source>
        <dbReference type="Proteomes" id="UP000230407"/>
    </source>
</evidence>
<comment type="function">
    <text evidence="1">Responsible for the formation of the pyrimidine heterocycle in the thiamine biosynthesis pathway. Catalyzes the formation of hydroxymethylpyrimidine phosphate (HMP-P) from histidine and pyridoxal phosphate (PLP). The protein uses PLP and the active site histidine to form HMP-P, generating an inactive enzyme. The enzyme can only undergo a single turnover, which suggests it is a suicide enzyme.</text>
</comment>
<dbReference type="AlphaFoldDB" id="A0A2M8MBL2"/>
<reference evidence="13 14" key="1">
    <citation type="submission" date="2017-11" db="EMBL/GenBank/DDBJ databases">
        <title>Streptomyces carmine sp. nov., a novel actinomycete isolated from Sophora alopecuroides in Xinjiang, China.</title>
        <authorList>
            <person name="Wang Y."/>
            <person name="Luo X."/>
            <person name="Wan C."/>
            <person name="Zhang L."/>
        </authorList>
    </citation>
    <scope>NUCLEOTIDE SEQUENCE [LARGE SCALE GENOMIC DNA]</scope>
    <source>
        <strain evidence="13 14">TRM SA0054</strain>
    </source>
</reference>
<keyword evidence="14" id="KW-1185">Reference proteome</keyword>
<evidence type="ECO:0000256" key="6">
    <source>
        <dbReference type="ARBA" id="ARBA00022723"/>
    </source>
</evidence>
<keyword evidence="5" id="KW-0808">Transferase</keyword>
<keyword evidence="9" id="KW-0408">Iron</keyword>
<protein>
    <recommendedName>
        <fullName evidence="10">Thiamine pyrimidine synthase</fullName>
    </recommendedName>
</protein>
<comment type="similarity">
    <text evidence="3">Belongs to the NMT1/THI5 family.</text>
</comment>
<dbReference type="EMBL" id="PGGW01000010">
    <property type="protein sequence ID" value="PJF01597.1"/>
    <property type="molecule type" value="Genomic_DNA"/>
</dbReference>
<comment type="catalytic activity">
    <reaction evidence="11">
        <text>N(6)-(pyridoxal phosphate)-L-lysyl-[4-amino-5-hydroxymethyl-2-methylpyrimidine phosphate synthase] + L-histidyl-[4-amino-5-hydroxymethyl-2-methylpyrimidine phosphate synthase] + 2 Fe(3+) + 4 H2O = L-lysyl-[4-amino-5-hydroxymethyl-2-methylpyrimidine phosphate synthase] + (2S)-2-amino-5-hydroxy-4-oxopentanoyl-[4-amino-5-hydroxymethyl-2-methylpyrimidine phosphate synthase] + 4-amino-2-methyl-5-(phosphooxymethyl)pyrimidine + 3-oxopropanoate + 2 Fe(2+) + 2 H(+)</text>
        <dbReference type="Rhea" id="RHEA:65756"/>
        <dbReference type="Rhea" id="RHEA-COMP:16892"/>
        <dbReference type="Rhea" id="RHEA-COMP:16893"/>
        <dbReference type="Rhea" id="RHEA-COMP:16894"/>
        <dbReference type="Rhea" id="RHEA-COMP:16895"/>
        <dbReference type="ChEBI" id="CHEBI:15377"/>
        <dbReference type="ChEBI" id="CHEBI:15378"/>
        <dbReference type="ChEBI" id="CHEBI:29033"/>
        <dbReference type="ChEBI" id="CHEBI:29034"/>
        <dbReference type="ChEBI" id="CHEBI:29969"/>
        <dbReference type="ChEBI" id="CHEBI:29979"/>
        <dbReference type="ChEBI" id="CHEBI:33190"/>
        <dbReference type="ChEBI" id="CHEBI:58354"/>
        <dbReference type="ChEBI" id="CHEBI:143915"/>
        <dbReference type="ChEBI" id="CHEBI:157692"/>
    </reaction>
    <physiologicalReaction direction="left-to-right" evidence="11">
        <dbReference type="Rhea" id="RHEA:65757"/>
    </physiologicalReaction>
</comment>
<dbReference type="Pfam" id="PF09084">
    <property type="entry name" value="NMT1"/>
    <property type="match status" value="1"/>
</dbReference>
<evidence type="ECO:0000256" key="8">
    <source>
        <dbReference type="ARBA" id="ARBA00022977"/>
    </source>
</evidence>
<evidence type="ECO:0000256" key="9">
    <source>
        <dbReference type="ARBA" id="ARBA00023004"/>
    </source>
</evidence>
<comment type="pathway">
    <text evidence="2">Cofactor biosynthesis; thiamine diphosphate biosynthesis.</text>
</comment>
<evidence type="ECO:0000256" key="2">
    <source>
        <dbReference type="ARBA" id="ARBA00004948"/>
    </source>
</evidence>
<sequence length="366" mass="39404">MPADRISRQNESAPAWSRRRLLKVAGAAGGVALGGGLLAGCGDDGGARASSSADRVRVALGWLNDIEFAGFWNADAAGYYAEENLSVEFQEGGPNAPDTTILLANGQADIGVHANMQILLQAIAKGNDFRMVGAALQTNPGGLLSLASDPVREPRDLTGARILGQVGAKPQINAIFDLAGLKKDYEFVPAGSSVDPLLEKKGKVLTCYMTSEPITLRVKHGMKPGKDFVTVTYESLGLPAYATIVYCGRKFLRQRGNVMERFMRATLRGWQDNFEDPEHAARLVVGKYGADLGLDLTEQTRGNEVQISFMENDLTRRKGLFRMDAGRLGGPMYAGLRAAGVKDLPEADEVVDNSVLDAVYRGRTRV</sequence>
<organism evidence="13 14">
    <name type="scientific">Streptomyces carminius</name>
    <dbReference type="NCBI Taxonomy" id="2665496"/>
    <lineage>
        <taxon>Bacteria</taxon>
        <taxon>Bacillati</taxon>
        <taxon>Actinomycetota</taxon>
        <taxon>Actinomycetes</taxon>
        <taxon>Kitasatosporales</taxon>
        <taxon>Streptomycetaceae</taxon>
        <taxon>Streptomyces</taxon>
    </lineage>
</organism>
<keyword evidence="6" id="KW-0479">Metal-binding</keyword>
<dbReference type="GO" id="GO:0016740">
    <property type="term" value="F:transferase activity"/>
    <property type="evidence" value="ECO:0007669"/>
    <property type="project" value="UniProtKB-KW"/>
</dbReference>
<dbReference type="InterPro" id="IPR015168">
    <property type="entry name" value="SsuA/THI5"/>
</dbReference>
<dbReference type="PROSITE" id="PS51318">
    <property type="entry name" value="TAT"/>
    <property type="match status" value="1"/>
</dbReference>
<keyword evidence="8" id="KW-0784">Thiamine biosynthesis</keyword>
<evidence type="ECO:0000256" key="10">
    <source>
        <dbReference type="ARBA" id="ARBA00033171"/>
    </source>
</evidence>
<accession>A0A2M8MBL2</accession>
<evidence type="ECO:0000259" key="12">
    <source>
        <dbReference type="Pfam" id="PF09084"/>
    </source>
</evidence>
<dbReference type="Proteomes" id="UP000230407">
    <property type="component" value="Unassembled WGS sequence"/>
</dbReference>
<keyword evidence="7" id="KW-0663">Pyridoxal phosphate</keyword>
<evidence type="ECO:0000256" key="5">
    <source>
        <dbReference type="ARBA" id="ARBA00022679"/>
    </source>
</evidence>
<dbReference type="GO" id="GO:0046872">
    <property type="term" value="F:metal ion binding"/>
    <property type="evidence" value="ECO:0007669"/>
    <property type="project" value="UniProtKB-KW"/>
</dbReference>
<dbReference type="InterPro" id="IPR006311">
    <property type="entry name" value="TAT_signal"/>
</dbReference>
<comment type="subunit">
    <text evidence="4">Homodimer.</text>
</comment>
<proteinExistence type="inferred from homology"/>
<name>A0A2M8MBL2_9ACTN</name>
<evidence type="ECO:0000256" key="3">
    <source>
        <dbReference type="ARBA" id="ARBA00009406"/>
    </source>
</evidence>
<feature type="domain" description="SsuA/THI5-like" evidence="12">
    <location>
        <begin position="67"/>
        <end position="280"/>
    </location>
</feature>
<evidence type="ECO:0000256" key="1">
    <source>
        <dbReference type="ARBA" id="ARBA00003469"/>
    </source>
</evidence>
<comment type="caution">
    <text evidence="13">The sequence shown here is derived from an EMBL/GenBank/DDBJ whole genome shotgun (WGS) entry which is preliminary data.</text>
</comment>
<dbReference type="Gene3D" id="3.40.190.10">
    <property type="entry name" value="Periplasmic binding protein-like II"/>
    <property type="match status" value="2"/>
</dbReference>
<evidence type="ECO:0000256" key="7">
    <source>
        <dbReference type="ARBA" id="ARBA00022898"/>
    </source>
</evidence>
<dbReference type="GO" id="GO:0009228">
    <property type="term" value="P:thiamine biosynthetic process"/>
    <property type="evidence" value="ECO:0007669"/>
    <property type="project" value="UniProtKB-KW"/>
</dbReference>